<sequence length="399" mass="43836">MALGFSAPQTDAERRELVRARLVAQGLADPQHDTPATVLAQHGAMQGQDLPGLISSIALRLDPVACAEWAAGQQNLNAEIDPRIARVLESFRAGEIVRGYPMRGTVFGQAAADAAWIRDLCVRPLVLRRIEPATVDQATVLTIELLKERERDFEPDLTKQQTELSAPLPGVSRQQLREHWEAHGIDTSQGVSYGIICHLIETGVLVYGAHNGSDNNLALAASWLPANSGLEQKFNGDRISATAELLRRYLHSHGPATLRDFAWWSKLPQRDIKPAFGQLGAAVETWGTDAAGQPLYCRPGLRDEVAMVESAALVTHLLPGFDEIVLGYEDRLTLLSAAEHQQLVPGNNGVFRRGMVYRGKMVATWKIEKEQLRLDPFAPPLSSAAVTAAERTFKRFPRL</sequence>
<evidence type="ECO:0008006" key="3">
    <source>
        <dbReference type="Google" id="ProtNLM"/>
    </source>
</evidence>
<dbReference type="Pfam" id="PF06224">
    <property type="entry name" value="AlkZ-like"/>
    <property type="match status" value="1"/>
</dbReference>
<dbReference type="PANTHER" id="PTHR38479:SF2">
    <property type="entry name" value="WINGED HELIX DNA-BINDING DOMAIN-CONTAINING PROTEIN"/>
    <property type="match status" value="1"/>
</dbReference>
<evidence type="ECO:0000313" key="2">
    <source>
        <dbReference type="Proteomes" id="UP000571183"/>
    </source>
</evidence>
<keyword evidence="2" id="KW-1185">Reference proteome</keyword>
<dbReference type="Proteomes" id="UP000571183">
    <property type="component" value="Unassembled WGS sequence"/>
</dbReference>
<dbReference type="RefSeq" id="WP_183304309.1">
    <property type="nucleotide sequence ID" value="NZ_JACIFD010000003.1"/>
</dbReference>
<organism evidence="1 2">
    <name type="scientific">Canibacter oris</name>
    <dbReference type="NCBI Taxonomy" id="1365628"/>
    <lineage>
        <taxon>Bacteria</taxon>
        <taxon>Bacillati</taxon>
        <taxon>Actinomycetota</taxon>
        <taxon>Actinomycetes</taxon>
        <taxon>Micrococcales</taxon>
        <taxon>Microbacteriaceae</taxon>
        <taxon>Canibacter</taxon>
    </lineage>
</organism>
<dbReference type="InterPro" id="IPR009351">
    <property type="entry name" value="AlkZ-like"/>
</dbReference>
<evidence type="ECO:0000313" key="1">
    <source>
        <dbReference type="EMBL" id="MBB4071137.1"/>
    </source>
</evidence>
<name>A0A840DMA2_9MICO</name>
<dbReference type="PANTHER" id="PTHR38479">
    <property type="entry name" value="LMO0824 PROTEIN"/>
    <property type="match status" value="1"/>
</dbReference>
<dbReference type="AlphaFoldDB" id="A0A840DMA2"/>
<dbReference type="EMBL" id="JACIFD010000003">
    <property type="protein sequence ID" value="MBB4071137.1"/>
    <property type="molecule type" value="Genomic_DNA"/>
</dbReference>
<proteinExistence type="predicted"/>
<comment type="caution">
    <text evidence="1">The sequence shown here is derived from an EMBL/GenBank/DDBJ whole genome shotgun (WGS) entry which is preliminary data.</text>
</comment>
<protein>
    <recommendedName>
        <fullName evidence="3">Winged helix DNA-binding domain-containing protein</fullName>
    </recommendedName>
</protein>
<gene>
    <name evidence="1" type="ORF">F5897_000425</name>
</gene>
<accession>A0A840DMA2</accession>
<reference evidence="1" key="1">
    <citation type="submission" date="2020-08" db="EMBL/GenBank/DDBJ databases">
        <title>Sequencing the genomes of 1000 actinobacteria strains.</title>
        <authorList>
            <person name="Klenk H.-P."/>
        </authorList>
    </citation>
    <scope>NUCLEOTIDE SEQUENCE [LARGE SCALE GENOMIC DNA]</scope>
    <source>
        <strain evidence="1">DSM 27064</strain>
    </source>
</reference>